<organism evidence="1 2">
    <name type="scientific">Eiseniibacteriota bacterium</name>
    <dbReference type="NCBI Taxonomy" id="2212470"/>
    <lineage>
        <taxon>Bacteria</taxon>
        <taxon>Candidatus Eiseniibacteriota</taxon>
    </lineage>
</organism>
<dbReference type="AlphaFoldDB" id="A0A948S0B8"/>
<comment type="caution">
    <text evidence="1">The sequence shown here is derived from an EMBL/GenBank/DDBJ whole genome shotgun (WGS) entry which is preliminary data.</text>
</comment>
<dbReference type="Proteomes" id="UP000777784">
    <property type="component" value="Unassembled WGS sequence"/>
</dbReference>
<name>A0A948S0B8_UNCEI</name>
<dbReference type="EMBL" id="JAHJDP010000106">
    <property type="protein sequence ID" value="MBU2692927.1"/>
    <property type="molecule type" value="Genomic_DNA"/>
</dbReference>
<reference evidence="1" key="1">
    <citation type="submission" date="2021-05" db="EMBL/GenBank/DDBJ databases">
        <title>Energy efficiency and biological interactions define the core microbiome of deep oligotrophic groundwater.</title>
        <authorList>
            <person name="Mehrshad M."/>
            <person name="Lopez-Fernandez M."/>
            <person name="Bell E."/>
            <person name="Bernier-Latmani R."/>
            <person name="Bertilsson S."/>
            <person name="Dopson M."/>
        </authorList>
    </citation>
    <scope>NUCLEOTIDE SEQUENCE</scope>
    <source>
        <strain evidence="1">Modern_marine.mb.64</strain>
    </source>
</reference>
<accession>A0A948S0B8</accession>
<evidence type="ECO:0000313" key="1">
    <source>
        <dbReference type="EMBL" id="MBU2692927.1"/>
    </source>
</evidence>
<proteinExistence type="predicted"/>
<protein>
    <submittedName>
        <fullName evidence="1">Uncharacterized protein</fullName>
    </submittedName>
</protein>
<gene>
    <name evidence="1" type="ORF">KJ970_18570</name>
</gene>
<evidence type="ECO:0000313" key="2">
    <source>
        <dbReference type="Proteomes" id="UP000777784"/>
    </source>
</evidence>
<sequence>MSAHADFFIRPSFQELVWQAEHIMVGRILDVEMHHFRVIAEDLVGEISEDTLNVAKPPTLDWYACPAEKDFIAGSKVILFLEKYSCRLRPKDWGWDIIHTGDGIIACSGDSVPIRFGRSLEKTKDPFCILPDKGRDQVERVAFDDLVCAIRNYNECFGVALDMSLPPRKRFDLRNINFDEKCPREIIRSNRNLSRVHRLLIDATLDVIERQKRRQ</sequence>